<feature type="domain" description="DICT" evidence="1">
    <location>
        <begin position="103"/>
        <end position="198"/>
    </location>
</feature>
<dbReference type="AlphaFoldDB" id="A0A830GNH3"/>
<dbReference type="RefSeq" id="WP_188999728.1">
    <property type="nucleotide sequence ID" value="NZ_BMOU01000005.1"/>
</dbReference>
<sequence length="251" mass="27493">MTLGSILSEVAAEEKTVVVYSPDDTGEDLAERLATRNLHVDHRKIPSISADAFVVVRDGSRFRGALSLSDLLVFLSPPIHRPEDLDSVDAAYRALFELLDQTVFVTLDRRQLLATSREIEDRAWRTGRGRLHVGFQSVAAFEAQAGLYRDLAATTDVDVHVYVPAGAPSGYLDDAPLTAHTDVDEDLARYWFILFDGHGEAGLPDGQTLADDGTESAQSCALIAEATGPDRYRGVWTYDPDRVARAFEAVT</sequence>
<evidence type="ECO:0000313" key="3">
    <source>
        <dbReference type="Proteomes" id="UP000605784"/>
    </source>
</evidence>
<protein>
    <recommendedName>
        <fullName evidence="1">DICT domain-containing protein</fullName>
    </recommendedName>
</protein>
<keyword evidence="3" id="KW-1185">Reference proteome</keyword>
<dbReference type="Proteomes" id="UP000605784">
    <property type="component" value="Unassembled WGS sequence"/>
</dbReference>
<accession>A0A830GNH3</accession>
<evidence type="ECO:0000313" key="2">
    <source>
        <dbReference type="EMBL" id="GGN99065.1"/>
    </source>
</evidence>
<dbReference type="InterPro" id="IPR016954">
    <property type="entry name" value="Uncharacterised_Vng0742h"/>
</dbReference>
<dbReference type="InterPro" id="IPR019278">
    <property type="entry name" value="DICT_dom"/>
</dbReference>
<gene>
    <name evidence="2" type="ORF">GCM10009030_30160</name>
</gene>
<name>A0A830GNH3_9EURY</name>
<proteinExistence type="predicted"/>
<dbReference type="Pfam" id="PF10069">
    <property type="entry name" value="DICT"/>
    <property type="match status" value="1"/>
</dbReference>
<reference evidence="2" key="2">
    <citation type="submission" date="2020-09" db="EMBL/GenBank/DDBJ databases">
        <authorList>
            <person name="Sun Q."/>
            <person name="Ohkuma M."/>
        </authorList>
    </citation>
    <scope>NUCLEOTIDE SEQUENCE</scope>
    <source>
        <strain evidence="2">JCM 17820</strain>
    </source>
</reference>
<organism evidence="2 3">
    <name type="scientific">Haloarcula pellucida</name>
    <dbReference type="NCBI Taxonomy" id="1427151"/>
    <lineage>
        <taxon>Archaea</taxon>
        <taxon>Methanobacteriati</taxon>
        <taxon>Methanobacteriota</taxon>
        <taxon>Stenosarchaea group</taxon>
        <taxon>Halobacteria</taxon>
        <taxon>Halobacteriales</taxon>
        <taxon>Haloarculaceae</taxon>
        <taxon>Haloarcula</taxon>
    </lineage>
</organism>
<dbReference type="PIRSF" id="PIRSF030471">
    <property type="entry name" value="STR_Vng0742h_prd"/>
    <property type="match status" value="1"/>
</dbReference>
<dbReference type="EMBL" id="BMOU01000005">
    <property type="protein sequence ID" value="GGN99065.1"/>
    <property type="molecule type" value="Genomic_DNA"/>
</dbReference>
<reference evidence="2" key="1">
    <citation type="journal article" date="2014" name="Int. J. Syst. Evol. Microbiol.">
        <title>Complete genome sequence of Corynebacterium casei LMG S-19264T (=DSM 44701T), isolated from a smear-ripened cheese.</title>
        <authorList>
            <consortium name="US DOE Joint Genome Institute (JGI-PGF)"/>
            <person name="Walter F."/>
            <person name="Albersmeier A."/>
            <person name="Kalinowski J."/>
            <person name="Ruckert C."/>
        </authorList>
    </citation>
    <scope>NUCLEOTIDE SEQUENCE</scope>
    <source>
        <strain evidence="2">JCM 17820</strain>
    </source>
</reference>
<comment type="caution">
    <text evidence="2">The sequence shown here is derived from an EMBL/GenBank/DDBJ whole genome shotgun (WGS) entry which is preliminary data.</text>
</comment>
<evidence type="ECO:0000259" key="1">
    <source>
        <dbReference type="Pfam" id="PF10069"/>
    </source>
</evidence>